<protein>
    <recommendedName>
        <fullName evidence="4">F-box domain-containing protein</fullName>
    </recommendedName>
</protein>
<evidence type="ECO:0000256" key="1">
    <source>
        <dbReference type="SAM" id="Coils"/>
    </source>
</evidence>
<evidence type="ECO:0008006" key="4">
    <source>
        <dbReference type="Google" id="ProtNLM"/>
    </source>
</evidence>
<evidence type="ECO:0000313" key="3">
    <source>
        <dbReference type="Proteomes" id="UP001383192"/>
    </source>
</evidence>
<comment type="caution">
    <text evidence="2">The sequence shown here is derived from an EMBL/GenBank/DDBJ whole genome shotgun (WGS) entry which is preliminary data.</text>
</comment>
<keyword evidence="1" id="KW-0175">Coiled coil</keyword>
<proteinExistence type="predicted"/>
<organism evidence="2 3">
    <name type="scientific">Paramarasmius palmivorus</name>
    <dbReference type="NCBI Taxonomy" id="297713"/>
    <lineage>
        <taxon>Eukaryota</taxon>
        <taxon>Fungi</taxon>
        <taxon>Dikarya</taxon>
        <taxon>Basidiomycota</taxon>
        <taxon>Agaricomycotina</taxon>
        <taxon>Agaricomycetes</taxon>
        <taxon>Agaricomycetidae</taxon>
        <taxon>Agaricales</taxon>
        <taxon>Marasmiineae</taxon>
        <taxon>Marasmiaceae</taxon>
        <taxon>Paramarasmius</taxon>
    </lineage>
</organism>
<gene>
    <name evidence="2" type="ORF">VNI00_017214</name>
</gene>
<evidence type="ECO:0000313" key="2">
    <source>
        <dbReference type="EMBL" id="KAK7021867.1"/>
    </source>
</evidence>
<feature type="coiled-coil region" evidence="1">
    <location>
        <begin position="60"/>
        <end position="94"/>
    </location>
</feature>
<name>A0AAW0B805_9AGAR</name>
<sequence length="599" mass="68886">MSIFDYTFLDNGSDNFHLPYSIDNTANFLPTCSYPPIPRYILRSNLLPSQMDVVQTNYVLQVESEELRRYDEEIQRLRLILESTEAERDMLYRKMQERRSWFAPIRRLPVEILGRILVEVVKLSEFSLEIDPYDATEIHAIPLRLSHVSYHWRSLTFSHKSIWSSINLGIHRMEKDFTPLLDIYLTNSVDHPLTISIRDFEAHLPDQASSTAEELEECLGLHTSSFLRRLTDQFPRCQELTLWALQPGHLLQEEASFLLLRKLSLSLSSEPVPVAGHDINGTNHFWNAIRDAPALEYVTTHSGLLDIISISIDHLRWDRLKTLCINDLAQYTEFRFVITHCRQLEELQIGAWLDDPDWNEGVEPQVVVLPYVRKLELSGDIHFMLGSLTLPSLRIAQLGMGYRGVNSTSTLDSVHRALQDFLSLLQRSSRTESLTELHLTNMPLAFSIKWFTTLLRILEHSSYLEHLKVSMGRSYEPEATNAGAGDVSFIASLFSLLLLPSSHSRAFLPRLNDIELHEHRDFSPQFLNSILEMVEERTRPSLDTLGRMDVSALRNVLICTRRKFGCWKTREHPLPAIQEGMAVLKRNGTSCCISSDFDV</sequence>
<accession>A0AAW0B805</accession>
<dbReference type="AlphaFoldDB" id="A0AAW0B805"/>
<dbReference type="EMBL" id="JAYKXP010000160">
    <property type="protein sequence ID" value="KAK7021867.1"/>
    <property type="molecule type" value="Genomic_DNA"/>
</dbReference>
<keyword evidence="3" id="KW-1185">Reference proteome</keyword>
<dbReference type="Proteomes" id="UP001383192">
    <property type="component" value="Unassembled WGS sequence"/>
</dbReference>
<reference evidence="2 3" key="1">
    <citation type="submission" date="2024-01" db="EMBL/GenBank/DDBJ databases">
        <title>A draft genome for a cacao thread blight-causing isolate of Paramarasmius palmivorus.</title>
        <authorList>
            <person name="Baruah I.K."/>
            <person name="Bukari Y."/>
            <person name="Amoako-Attah I."/>
            <person name="Meinhardt L.W."/>
            <person name="Bailey B.A."/>
            <person name="Cohen S.P."/>
        </authorList>
    </citation>
    <scope>NUCLEOTIDE SEQUENCE [LARGE SCALE GENOMIC DNA]</scope>
    <source>
        <strain evidence="2 3">GH-12</strain>
    </source>
</reference>